<feature type="domain" description="Bacteriophage CI repressor N-terminal" evidence="5">
    <location>
        <begin position="9"/>
        <end position="71"/>
    </location>
</feature>
<dbReference type="Pfam" id="PF00717">
    <property type="entry name" value="Peptidase_S24"/>
    <property type="match status" value="1"/>
</dbReference>
<reference evidence="6 7" key="1">
    <citation type="journal article" date="2004" name="Nat. Biotechnol.">
        <title>The genome sequence of the anaerobic, sulfate-reducing bacterium Desulfovibrio vulgaris Hildenborough.</title>
        <authorList>
            <person name="Heidelberg J.F."/>
            <person name="Seshadri R."/>
            <person name="Haveman S.A."/>
            <person name="Hemme C.L."/>
            <person name="Paulsen I.T."/>
            <person name="Kolonay J.F."/>
            <person name="Eisen J.A."/>
            <person name="Ward N."/>
            <person name="Methe B."/>
            <person name="Brinkac L.M."/>
            <person name="Daugherty S.C."/>
            <person name="Deboy R.T."/>
            <person name="Dodson R.J."/>
            <person name="Durkin A.S."/>
            <person name="Madupu R."/>
            <person name="Nelson W.C."/>
            <person name="Sullivan S.A."/>
            <person name="Fouts D."/>
            <person name="Haft D.H."/>
            <person name="Selengut J."/>
            <person name="Peterson J.D."/>
            <person name="Davidsen T.M."/>
            <person name="Zafar N."/>
            <person name="Zhou L."/>
            <person name="Radune D."/>
            <person name="Dimitrov G."/>
            <person name="Hance M."/>
            <person name="Tran K."/>
            <person name="Khouri H."/>
            <person name="Gill J."/>
            <person name="Utterback T.R."/>
            <person name="Feldblyum T.V."/>
            <person name="Wall J.D."/>
            <person name="Voordouw G."/>
            <person name="Fraser C.M."/>
        </authorList>
    </citation>
    <scope>NUCLEOTIDE SEQUENCE [LARGE SCALE GENOMIC DNA]</scope>
    <source>
        <strain evidence="7">ATCC 29579 / DSM 644 / NCIMB 8303 / VKM B-1760 / Hildenborough</strain>
    </source>
</reference>
<dbReference type="EnsemblBacteria" id="AAS95624">
    <property type="protein sequence ID" value="AAS95624"/>
    <property type="gene ID" value="DVU_1144"/>
</dbReference>
<keyword evidence="2" id="KW-0238">DNA-binding</keyword>
<feature type="domain" description="Peptidase S24/S26A/S26B/S26C" evidence="4">
    <location>
        <begin position="123"/>
        <end position="248"/>
    </location>
</feature>
<dbReference type="SUPFAM" id="SSF51306">
    <property type="entry name" value="LexA/Signal peptidase"/>
    <property type="match status" value="1"/>
</dbReference>
<organism evidence="6 7">
    <name type="scientific">Nitratidesulfovibrio vulgaris (strain ATCC 29579 / DSM 644 / CCUG 34227 / NCIMB 8303 / VKM B-1760 / Hildenborough)</name>
    <name type="common">Desulfovibrio vulgaris</name>
    <dbReference type="NCBI Taxonomy" id="882"/>
    <lineage>
        <taxon>Bacteria</taxon>
        <taxon>Pseudomonadati</taxon>
        <taxon>Thermodesulfobacteriota</taxon>
        <taxon>Desulfovibrionia</taxon>
        <taxon>Desulfovibrionales</taxon>
        <taxon>Desulfovibrionaceae</taxon>
        <taxon>Nitratidesulfovibrio</taxon>
    </lineage>
</organism>
<evidence type="ECO:0000313" key="7">
    <source>
        <dbReference type="Proteomes" id="UP000002194"/>
    </source>
</evidence>
<dbReference type="Proteomes" id="UP000002194">
    <property type="component" value="Chromosome"/>
</dbReference>
<dbReference type="Gene3D" id="2.10.109.10">
    <property type="entry name" value="Umud Fragment, subunit A"/>
    <property type="match status" value="1"/>
</dbReference>
<accession>Q72CY7</accession>
<dbReference type="PANTHER" id="PTHR40661">
    <property type="match status" value="1"/>
</dbReference>
<dbReference type="PANTHER" id="PTHR40661:SF3">
    <property type="entry name" value="FELS-1 PROPHAGE TRANSCRIPTIONAL REGULATOR"/>
    <property type="match status" value="1"/>
</dbReference>
<dbReference type="PhylomeDB" id="Q72CY7"/>
<evidence type="ECO:0000256" key="2">
    <source>
        <dbReference type="ARBA" id="ARBA00023125"/>
    </source>
</evidence>
<name>Q72CY7_NITV2</name>
<dbReference type="eggNOG" id="COG2932">
    <property type="taxonomic scope" value="Bacteria"/>
</dbReference>
<dbReference type="STRING" id="882.DVU_1144"/>
<dbReference type="GO" id="GO:0045892">
    <property type="term" value="P:negative regulation of DNA-templated transcription"/>
    <property type="evidence" value="ECO:0007669"/>
    <property type="project" value="InterPro"/>
</dbReference>
<evidence type="ECO:0000313" key="6">
    <source>
        <dbReference type="EMBL" id="AAS95624.1"/>
    </source>
</evidence>
<dbReference type="RefSeq" id="WP_010938443.1">
    <property type="nucleotide sequence ID" value="NC_002937.3"/>
</dbReference>
<protein>
    <submittedName>
        <fullName evidence="6">Transcriptional regulator, Cro/CI family</fullName>
    </submittedName>
</protein>
<dbReference type="InterPro" id="IPR015927">
    <property type="entry name" value="Peptidase_S24_S26A/B/C"/>
</dbReference>
<evidence type="ECO:0000256" key="3">
    <source>
        <dbReference type="ARBA" id="ARBA00023163"/>
    </source>
</evidence>
<sequence length="255" mass="28106">MKDASWEEILSRLNEATETRSDAALAAALGLSHQAIYSAKSKGRIPPAWIYEAARRYDVSADWLFFGRGRKKVADPDESADPSPTLEKAEVARRLLATRQATPLDVEHDGIIECADCQIMMMPMVEARLSAGTGSFETGANVERRYAFRMDFLMRKGCPSQMVLMRVAGDSMEPEVKHNDVVLIDQSQLTPRPGALYAVGVEDMVYLKLINATPGKLVMTSYNAAYPPLEVDARGDLANGIRIIGRAVWVGRELS</sequence>
<dbReference type="Pfam" id="PF07022">
    <property type="entry name" value="Phage_CI_repr"/>
    <property type="match status" value="1"/>
</dbReference>
<dbReference type="PaxDb" id="882-DVU_1144"/>
<dbReference type="InterPro" id="IPR010744">
    <property type="entry name" value="Phage_CI_N"/>
</dbReference>
<evidence type="ECO:0000256" key="1">
    <source>
        <dbReference type="ARBA" id="ARBA00023015"/>
    </source>
</evidence>
<dbReference type="PATRIC" id="fig|882.5.peg.1081"/>
<dbReference type="AlphaFoldDB" id="Q72CY7"/>
<dbReference type="HOGENOM" id="CLU_066192_1_2_7"/>
<dbReference type="CDD" id="cd06529">
    <property type="entry name" value="S24_LexA-like"/>
    <property type="match status" value="1"/>
</dbReference>
<keyword evidence="7" id="KW-1185">Reference proteome</keyword>
<proteinExistence type="predicted"/>
<dbReference type="InterPro" id="IPR039418">
    <property type="entry name" value="LexA-like"/>
</dbReference>
<keyword evidence="1" id="KW-0805">Transcription regulation</keyword>
<dbReference type="InterPro" id="IPR036286">
    <property type="entry name" value="LexA/Signal_pep-like_sf"/>
</dbReference>
<dbReference type="KEGG" id="dvu:DVU_1144"/>
<dbReference type="GO" id="GO:0003677">
    <property type="term" value="F:DNA binding"/>
    <property type="evidence" value="ECO:0007669"/>
    <property type="project" value="UniProtKB-KW"/>
</dbReference>
<evidence type="ECO:0000259" key="4">
    <source>
        <dbReference type="Pfam" id="PF00717"/>
    </source>
</evidence>
<gene>
    <name evidence="6" type="ordered locus">DVU_1144</name>
</gene>
<dbReference type="OrthoDB" id="5363392at2"/>
<keyword evidence="3" id="KW-0804">Transcription</keyword>
<dbReference type="InterPro" id="IPR010982">
    <property type="entry name" value="Lambda_DNA-bd_dom_sf"/>
</dbReference>
<dbReference type="EMBL" id="AE017285">
    <property type="protein sequence ID" value="AAS95624.1"/>
    <property type="molecule type" value="Genomic_DNA"/>
</dbReference>
<evidence type="ECO:0000259" key="5">
    <source>
        <dbReference type="Pfam" id="PF07022"/>
    </source>
</evidence>
<dbReference type="Gene3D" id="1.10.260.40">
    <property type="entry name" value="lambda repressor-like DNA-binding domains"/>
    <property type="match status" value="1"/>
</dbReference>